<proteinExistence type="predicted"/>
<feature type="chain" id="PRO_5031059047" description="Secreted protein" evidence="1">
    <location>
        <begin position="18"/>
        <end position="124"/>
    </location>
</feature>
<feature type="signal peptide" evidence="1">
    <location>
        <begin position="1"/>
        <end position="17"/>
    </location>
</feature>
<accession>A0A7S3LEZ1</accession>
<reference evidence="2" key="1">
    <citation type="submission" date="2021-01" db="EMBL/GenBank/DDBJ databases">
        <authorList>
            <person name="Corre E."/>
            <person name="Pelletier E."/>
            <person name="Niang G."/>
            <person name="Scheremetjew M."/>
            <person name="Finn R."/>
            <person name="Kale V."/>
            <person name="Holt S."/>
            <person name="Cochrane G."/>
            <person name="Meng A."/>
            <person name="Brown T."/>
            <person name="Cohen L."/>
        </authorList>
    </citation>
    <scope>NUCLEOTIDE SEQUENCE</scope>
    <source>
        <strain evidence="2">CCMP127</strain>
    </source>
</reference>
<dbReference type="AlphaFoldDB" id="A0A7S3LEZ1"/>
<organism evidence="2">
    <name type="scientific">Amphora coffeiformis</name>
    <dbReference type="NCBI Taxonomy" id="265554"/>
    <lineage>
        <taxon>Eukaryota</taxon>
        <taxon>Sar</taxon>
        <taxon>Stramenopiles</taxon>
        <taxon>Ochrophyta</taxon>
        <taxon>Bacillariophyta</taxon>
        <taxon>Bacillariophyceae</taxon>
        <taxon>Bacillariophycidae</taxon>
        <taxon>Thalassiophysales</taxon>
        <taxon>Catenulaceae</taxon>
        <taxon>Amphora</taxon>
    </lineage>
</organism>
<evidence type="ECO:0008006" key="3">
    <source>
        <dbReference type="Google" id="ProtNLM"/>
    </source>
</evidence>
<dbReference type="EMBL" id="HBIM01021626">
    <property type="protein sequence ID" value="CAE0419250.1"/>
    <property type="molecule type" value="Transcribed_RNA"/>
</dbReference>
<name>A0A7S3LEZ1_9STRA</name>
<evidence type="ECO:0000256" key="1">
    <source>
        <dbReference type="SAM" id="SignalP"/>
    </source>
</evidence>
<keyword evidence="1" id="KW-0732">Signal</keyword>
<protein>
    <recommendedName>
        <fullName evidence="3">Secreted protein</fullName>
    </recommendedName>
</protein>
<sequence length="124" mass="13974">MVMALLIIGVLLVSVHDDAMMLLRLLRLGSNGRKWTDLCVITSWSSRSEKDVDRATGEPQTILNVLDLVLEYRGGLFVPRQVFFVEGDIFGRCPSSESKKKKNNLINEASGFFFVRRRVNVQGS</sequence>
<evidence type="ECO:0000313" key="2">
    <source>
        <dbReference type="EMBL" id="CAE0419250.1"/>
    </source>
</evidence>
<gene>
    <name evidence="2" type="ORF">ACOF00016_LOCUS16100</name>
</gene>